<gene>
    <name evidence="4" type="ORF">EIK76_00090</name>
</gene>
<name>A0A3P3QMU2_9GAMM</name>
<dbReference type="PANTHER" id="PTHR44591">
    <property type="entry name" value="STRESS RESPONSE REGULATOR PROTEIN 1"/>
    <property type="match status" value="1"/>
</dbReference>
<dbReference type="SUPFAM" id="SSF52172">
    <property type="entry name" value="CheY-like"/>
    <property type="match status" value="1"/>
</dbReference>
<dbReference type="Pfam" id="PF00072">
    <property type="entry name" value="Response_reg"/>
    <property type="match status" value="1"/>
</dbReference>
<dbReference type="Proteomes" id="UP000276260">
    <property type="component" value="Unassembled WGS sequence"/>
</dbReference>
<dbReference type="EMBL" id="RRCF01000001">
    <property type="protein sequence ID" value="RRJ22521.1"/>
    <property type="molecule type" value="Genomic_DNA"/>
</dbReference>
<keyword evidence="5" id="KW-1185">Reference proteome</keyword>
<evidence type="ECO:0000313" key="5">
    <source>
        <dbReference type="Proteomes" id="UP000276260"/>
    </source>
</evidence>
<feature type="domain" description="Response regulatory" evidence="3">
    <location>
        <begin position="10"/>
        <end position="125"/>
    </location>
</feature>
<dbReference type="PROSITE" id="PS50110">
    <property type="entry name" value="RESPONSE_REGULATORY"/>
    <property type="match status" value="1"/>
</dbReference>
<dbReference type="SMART" id="SM00448">
    <property type="entry name" value="REC"/>
    <property type="match status" value="1"/>
</dbReference>
<organism evidence="4 5">
    <name type="scientific">Rheinheimera mesophila</name>
    <dbReference type="NCBI Taxonomy" id="1547515"/>
    <lineage>
        <taxon>Bacteria</taxon>
        <taxon>Pseudomonadati</taxon>
        <taxon>Pseudomonadota</taxon>
        <taxon>Gammaproteobacteria</taxon>
        <taxon>Chromatiales</taxon>
        <taxon>Chromatiaceae</taxon>
        <taxon>Rheinheimera</taxon>
    </lineage>
</organism>
<reference evidence="4 5" key="1">
    <citation type="submission" date="2018-11" db="EMBL/GenBank/DDBJ databases">
        <title>Draft genome analysis of Rheinheimera mesophila isolated from an industrial waste site.</title>
        <authorList>
            <person name="Yu Q."/>
            <person name="Qi Y."/>
            <person name="Zhang H."/>
            <person name="Lu Y."/>
            <person name="Pu J."/>
        </authorList>
    </citation>
    <scope>NUCLEOTIDE SEQUENCE [LARGE SCALE GENOMIC DNA]</scope>
    <source>
        <strain evidence="4 5">IITR13</strain>
    </source>
</reference>
<accession>A0A3P3QMU2</accession>
<comment type="caution">
    <text evidence="4">The sequence shown here is derived from an EMBL/GenBank/DDBJ whole genome shotgun (WGS) entry which is preliminary data.</text>
</comment>
<evidence type="ECO:0000256" key="1">
    <source>
        <dbReference type="ARBA" id="ARBA00022553"/>
    </source>
</evidence>
<sequence>MQTMELKQKKVMIVDDEDFMFRLLELALSPFYQLSYAKSGVEALQLVLQQQPDLVMLDICMPGLDGLDTCRLLKNAPETGHIPILMMSGLDTPRDEVTALDAGADAFVSKPISARHIQMLVDDLLCSHSHK</sequence>
<evidence type="ECO:0000259" key="3">
    <source>
        <dbReference type="PROSITE" id="PS50110"/>
    </source>
</evidence>
<evidence type="ECO:0000256" key="2">
    <source>
        <dbReference type="PROSITE-ProRule" id="PRU00169"/>
    </source>
</evidence>
<evidence type="ECO:0000313" key="4">
    <source>
        <dbReference type="EMBL" id="RRJ22521.1"/>
    </source>
</evidence>
<dbReference type="OrthoDB" id="9800897at2"/>
<dbReference type="Gene3D" id="3.40.50.2300">
    <property type="match status" value="1"/>
</dbReference>
<dbReference type="AlphaFoldDB" id="A0A3P3QMU2"/>
<dbReference type="InterPro" id="IPR001789">
    <property type="entry name" value="Sig_transdc_resp-reg_receiver"/>
</dbReference>
<proteinExistence type="predicted"/>
<dbReference type="PANTHER" id="PTHR44591:SF3">
    <property type="entry name" value="RESPONSE REGULATORY DOMAIN-CONTAINING PROTEIN"/>
    <property type="match status" value="1"/>
</dbReference>
<dbReference type="InterPro" id="IPR011006">
    <property type="entry name" value="CheY-like_superfamily"/>
</dbReference>
<dbReference type="GO" id="GO:0000160">
    <property type="term" value="P:phosphorelay signal transduction system"/>
    <property type="evidence" value="ECO:0007669"/>
    <property type="project" value="InterPro"/>
</dbReference>
<protein>
    <submittedName>
        <fullName evidence="4">Response regulator</fullName>
    </submittedName>
</protein>
<keyword evidence="1 2" id="KW-0597">Phosphoprotein</keyword>
<dbReference type="InterPro" id="IPR050595">
    <property type="entry name" value="Bact_response_regulator"/>
</dbReference>
<feature type="modified residue" description="4-aspartylphosphate" evidence="2">
    <location>
        <position position="58"/>
    </location>
</feature>